<dbReference type="PROSITE" id="PS51384">
    <property type="entry name" value="FAD_FR"/>
    <property type="match status" value="1"/>
</dbReference>
<dbReference type="CDD" id="cd06193">
    <property type="entry name" value="siderophore_interacting"/>
    <property type="match status" value="1"/>
</dbReference>
<evidence type="ECO:0000313" key="2">
    <source>
        <dbReference type="EMBL" id="MBB2968969.1"/>
    </source>
</evidence>
<dbReference type="Gene3D" id="2.40.30.10">
    <property type="entry name" value="Translation factors"/>
    <property type="match status" value="1"/>
</dbReference>
<evidence type="ECO:0000313" key="3">
    <source>
        <dbReference type="Proteomes" id="UP000538196"/>
    </source>
</evidence>
<dbReference type="InterPro" id="IPR039374">
    <property type="entry name" value="SIP_fam"/>
</dbReference>
<protein>
    <submittedName>
        <fullName evidence="2">NADPH-dependent ferric siderophore reductase</fullName>
    </submittedName>
</protein>
<proteinExistence type="predicted"/>
<dbReference type="PANTHER" id="PTHR30157:SF0">
    <property type="entry name" value="NADPH-DEPENDENT FERRIC-CHELATE REDUCTASE"/>
    <property type="match status" value="1"/>
</dbReference>
<name>A0A7W4UZ65_LEIAQ</name>
<dbReference type="InterPro" id="IPR013113">
    <property type="entry name" value="SIP_FAD-bd"/>
</dbReference>
<evidence type="ECO:0000259" key="1">
    <source>
        <dbReference type="PROSITE" id="PS51384"/>
    </source>
</evidence>
<dbReference type="InterPro" id="IPR007037">
    <property type="entry name" value="SIP_rossman_dom"/>
</dbReference>
<keyword evidence="3" id="KW-1185">Reference proteome</keyword>
<dbReference type="PANTHER" id="PTHR30157">
    <property type="entry name" value="FERRIC REDUCTASE, NADPH-DEPENDENT"/>
    <property type="match status" value="1"/>
</dbReference>
<dbReference type="InterPro" id="IPR017927">
    <property type="entry name" value="FAD-bd_FR_type"/>
</dbReference>
<dbReference type="SUPFAM" id="SSF63380">
    <property type="entry name" value="Riboflavin synthase domain-like"/>
    <property type="match status" value="1"/>
</dbReference>
<feature type="domain" description="FAD-binding FR-type" evidence="1">
    <location>
        <begin position="16"/>
        <end position="155"/>
    </location>
</feature>
<comment type="caution">
    <text evidence="2">The sequence shown here is derived from an EMBL/GenBank/DDBJ whole genome shotgun (WGS) entry which is preliminary data.</text>
</comment>
<dbReference type="AlphaFoldDB" id="A0A7W4UZ65"/>
<sequence>MARTNMQSTRVKPERSELLVLHVLRRERISSGFVRITLGGGDIAGFVPLGADQWFRLFLPVGGEEGALSRLPAKLDTLAFARYLTMSKTVRPVLRNYSVRAYRPDGADGPELDVDFVLHGSAADGTSGPAAAWAETCAVGDAVAIIDEGISFTPPTGVDRVRLVADETGVPAAANILASLDVGVQGVAVLEIPHADDAQELVTPPGVEVEWVVRTDPHAVPGVAAGTRARLLPSTGERFYGWAVGESALPIAMRRHWIAAGVAKSDILFCGYWKAGRR</sequence>
<dbReference type="Gene3D" id="3.40.50.80">
    <property type="entry name" value="Nucleotide-binding domain of ferredoxin-NADP reductase (FNR) module"/>
    <property type="match status" value="1"/>
</dbReference>
<organism evidence="2 3">
    <name type="scientific">Leifsonia aquatica</name>
    <name type="common">Corynebacterium aquaticum</name>
    <dbReference type="NCBI Taxonomy" id="144185"/>
    <lineage>
        <taxon>Bacteria</taxon>
        <taxon>Bacillati</taxon>
        <taxon>Actinomycetota</taxon>
        <taxon>Actinomycetes</taxon>
        <taxon>Micrococcales</taxon>
        <taxon>Microbacteriaceae</taxon>
        <taxon>Leifsonia</taxon>
    </lineage>
</organism>
<dbReference type="RefSeq" id="WP_021763386.1">
    <property type="nucleotide sequence ID" value="NZ_JACHVP010000005.1"/>
</dbReference>
<dbReference type="Proteomes" id="UP000538196">
    <property type="component" value="Unassembled WGS sequence"/>
</dbReference>
<reference evidence="2 3" key="1">
    <citation type="submission" date="2020-08" db="EMBL/GenBank/DDBJ databases">
        <title>Sequencing the genomes of 1000 actinobacteria strains.</title>
        <authorList>
            <person name="Klenk H.-P."/>
        </authorList>
    </citation>
    <scope>NUCLEOTIDE SEQUENCE [LARGE SCALE GENOMIC DNA]</scope>
    <source>
        <strain evidence="2 3">DSM 20146</strain>
    </source>
</reference>
<dbReference type="Pfam" id="PF04954">
    <property type="entry name" value="SIP"/>
    <property type="match status" value="1"/>
</dbReference>
<accession>A0A7W4UZ65</accession>
<dbReference type="Pfam" id="PF08021">
    <property type="entry name" value="FAD_binding_9"/>
    <property type="match status" value="1"/>
</dbReference>
<gene>
    <name evidence="2" type="ORF">FHX33_003751</name>
</gene>
<dbReference type="GO" id="GO:0016491">
    <property type="term" value="F:oxidoreductase activity"/>
    <property type="evidence" value="ECO:0007669"/>
    <property type="project" value="InterPro"/>
</dbReference>
<dbReference type="InterPro" id="IPR017938">
    <property type="entry name" value="Riboflavin_synthase-like_b-brl"/>
</dbReference>
<dbReference type="EMBL" id="JACHVP010000005">
    <property type="protein sequence ID" value="MBB2968969.1"/>
    <property type="molecule type" value="Genomic_DNA"/>
</dbReference>
<dbReference type="InterPro" id="IPR039261">
    <property type="entry name" value="FNR_nucleotide-bd"/>
</dbReference>